<dbReference type="Ensembl" id="ENSCVAT00000007377.1">
    <property type="protein sequence ID" value="ENSCVAP00000023191.1"/>
    <property type="gene ID" value="ENSCVAG00000006354.1"/>
</dbReference>
<evidence type="ECO:0000256" key="2">
    <source>
        <dbReference type="ARBA" id="ARBA00022525"/>
    </source>
</evidence>
<dbReference type="Pfam" id="PF10393">
    <property type="entry name" value="Matrilin_ccoil"/>
    <property type="match status" value="1"/>
</dbReference>
<accession>A0A3Q2DTF4</accession>
<dbReference type="InterPro" id="IPR049883">
    <property type="entry name" value="NOTCH1_EGF-like"/>
</dbReference>
<dbReference type="FunFam" id="2.10.25.10:FF:000119">
    <property type="entry name" value="vitamin K-dependent protein S"/>
    <property type="match status" value="1"/>
</dbReference>
<dbReference type="PANTHER" id="PTHR24020:SF14">
    <property type="entry name" value="MATRILIN-4"/>
    <property type="match status" value="1"/>
</dbReference>
<keyword evidence="12" id="KW-1185">Reference proteome</keyword>
<evidence type="ECO:0000256" key="7">
    <source>
        <dbReference type="ARBA" id="ARBA00023157"/>
    </source>
</evidence>
<comment type="subcellular location">
    <subcellularLocation>
        <location evidence="1">Secreted</location>
    </subcellularLocation>
</comment>
<dbReference type="Pfam" id="PF12662">
    <property type="entry name" value="cEGF"/>
    <property type="match status" value="1"/>
</dbReference>
<dbReference type="Pfam" id="PF07645">
    <property type="entry name" value="EGF_CA"/>
    <property type="match status" value="2"/>
</dbReference>
<evidence type="ECO:0000259" key="10">
    <source>
        <dbReference type="PROSITE" id="PS50234"/>
    </source>
</evidence>
<dbReference type="SMART" id="SM01279">
    <property type="entry name" value="Matrilin_ccoil"/>
    <property type="match status" value="1"/>
</dbReference>
<evidence type="ECO:0000256" key="1">
    <source>
        <dbReference type="ARBA" id="ARBA00004613"/>
    </source>
</evidence>
<dbReference type="FunFam" id="2.10.25.10:FF:000041">
    <property type="entry name" value="matrilin-2 isoform X1"/>
    <property type="match status" value="1"/>
</dbReference>
<dbReference type="PROSITE" id="PS50234">
    <property type="entry name" value="VWFA"/>
    <property type="match status" value="2"/>
</dbReference>
<dbReference type="Pfam" id="PF00092">
    <property type="entry name" value="VWA"/>
    <property type="match status" value="2"/>
</dbReference>
<dbReference type="SUPFAM" id="SSF58002">
    <property type="entry name" value="Chicken cartilage matrix protein"/>
    <property type="match status" value="1"/>
</dbReference>
<dbReference type="SUPFAM" id="SSF57196">
    <property type="entry name" value="EGF/Laminin"/>
    <property type="match status" value="2"/>
</dbReference>
<keyword evidence="2" id="KW-0964">Secreted</keyword>
<evidence type="ECO:0000256" key="9">
    <source>
        <dbReference type="SAM" id="SignalP"/>
    </source>
</evidence>
<reference evidence="11" key="2">
    <citation type="submission" date="2025-09" db="UniProtKB">
        <authorList>
            <consortium name="Ensembl"/>
        </authorList>
    </citation>
    <scope>IDENTIFICATION</scope>
</reference>
<dbReference type="InterPro" id="IPR026823">
    <property type="entry name" value="cEGF"/>
</dbReference>
<keyword evidence="5" id="KW-0677">Repeat</keyword>
<feature type="domain" description="VWFA" evidence="10">
    <location>
        <begin position="37"/>
        <end position="213"/>
    </location>
</feature>
<dbReference type="InterPro" id="IPR050525">
    <property type="entry name" value="ECM_Assembly_Org"/>
</dbReference>
<protein>
    <submittedName>
        <fullName evidence="11">Matrilin 4</fullName>
    </submittedName>
</protein>
<evidence type="ECO:0000256" key="4">
    <source>
        <dbReference type="ARBA" id="ARBA00022729"/>
    </source>
</evidence>
<keyword evidence="6" id="KW-0175">Coiled coil</keyword>
<dbReference type="Proteomes" id="UP000265020">
    <property type="component" value="Unassembled WGS sequence"/>
</dbReference>
<evidence type="ECO:0000313" key="12">
    <source>
        <dbReference type="Proteomes" id="UP000265020"/>
    </source>
</evidence>
<dbReference type="InterPro" id="IPR036337">
    <property type="entry name" value="Matrilin_CC_sf"/>
</dbReference>
<dbReference type="SMART" id="SM00181">
    <property type="entry name" value="EGF"/>
    <property type="match status" value="6"/>
</dbReference>
<feature type="chain" id="PRO_5018595158" evidence="9">
    <location>
        <begin position="22"/>
        <end position="690"/>
    </location>
</feature>
<proteinExistence type="predicted"/>
<dbReference type="FunFam" id="2.10.25.10:FF:000010">
    <property type="entry name" value="Pro-epidermal growth factor"/>
    <property type="match status" value="1"/>
</dbReference>
<dbReference type="GO" id="GO:0005576">
    <property type="term" value="C:extracellular region"/>
    <property type="evidence" value="ECO:0007669"/>
    <property type="project" value="UniProtKB-SubCell"/>
</dbReference>
<organism evidence="11 12">
    <name type="scientific">Cyprinodon variegatus</name>
    <name type="common">Sheepshead minnow</name>
    <dbReference type="NCBI Taxonomy" id="28743"/>
    <lineage>
        <taxon>Eukaryota</taxon>
        <taxon>Metazoa</taxon>
        <taxon>Chordata</taxon>
        <taxon>Craniata</taxon>
        <taxon>Vertebrata</taxon>
        <taxon>Euteleostomi</taxon>
        <taxon>Actinopterygii</taxon>
        <taxon>Neopterygii</taxon>
        <taxon>Teleostei</taxon>
        <taxon>Neoteleostei</taxon>
        <taxon>Acanthomorphata</taxon>
        <taxon>Ovalentaria</taxon>
        <taxon>Atherinomorphae</taxon>
        <taxon>Cyprinodontiformes</taxon>
        <taxon>Cyprinodontidae</taxon>
        <taxon>Cyprinodon</taxon>
    </lineage>
</organism>
<dbReference type="GO" id="GO:0005509">
    <property type="term" value="F:calcium ion binding"/>
    <property type="evidence" value="ECO:0007669"/>
    <property type="project" value="InterPro"/>
</dbReference>
<keyword evidence="8" id="KW-0325">Glycoprotein</keyword>
<keyword evidence="4 9" id="KW-0732">Signal</keyword>
<dbReference type="SMART" id="SM00327">
    <property type="entry name" value="VWA"/>
    <property type="match status" value="2"/>
</dbReference>
<dbReference type="SUPFAM" id="SSF53300">
    <property type="entry name" value="vWA-like"/>
    <property type="match status" value="2"/>
</dbReference>
<feature type="signal peptide" evidence="9">
    <location>
        <begin position="1"/>
        <end position="21"/>
    </location>
</feature>
<keyword evidence="3" id="KW-0245">EGF-like domain</keyword>
<dbReference type="PROSITE" id="PS01186">
    <property type="entry name" value="EGF_2"/>
    <property type="match status" value="3"/>
</dbReference>
<feature type="domain" description="VWFA" evidence="10">
    <location>
        <begin position="470"/>
        <end position="645"/>
    </location>
</feature>
<evidence type="ECO:0000256" key="5">
    <source>
        <dbReference type="ARBA" id="ARBA00022737"/>
    </source>
</evidence>
<keyword evidence="7" id="KW-1015">Disulfide bond</keyword>
<dbReference type="InterPro" id="IPR001881">
    <property type="entry name" value="EGF-like_Ca-bd_dom"/>
</dbReference>
<dbReference type="FunFam" id="3.40.50.410:FF:000004">
    <property type="entry name" value="collagen alpha-6(VI) chain"/>
    <property type="match status" value="2"/>
</dbReference>
<dbReference type="InterPro" id="IPR009030">
    <property type="entry name" value="Growth_fac_rcpt_cys_sf"/>
</dbReference>
<dbReference type="InterPro" id="IPR000742">
    <property type="entry name" value="EGF"/>
</dbReference>
<dbReference type="PANTHER" id="PTHR24020">
    <property type="entry name" value="COLLAGEN ALPHA"/>
    <property type="match status" value="1"/>
</dbReference>
<dbReference type="PRINTS" id="PR00453">
    <property type="entry name" value="VWFADOMAIN"/>
</dbReference>
<dbReference type="AlphaFoldDB" id="A0A3Q2DTF4"/>
<dbReference type="InterPro" id="IPR019466">
    <property type="entry name" value="Matrilin_CC_trimer"/>
</dbReference>
<dbReference type="Gene3D" id="3.40.50.410">
    <property type="entry name" value="von Willebrand factor, type A domain"/>
    <property type="match status" value="2"/>
</dbReference>
<name>A0A3Q2DTF4_CYPVA</name>
<evidence type="ECO:0000256" key="3">
    <source>
        <dbReference type="ARBA" id="ARBA00022536"/>
    </source>
</evidence>
<dbReference type="InterPro" id="IPR036465">
    <property type="entry name" value="vWFA_dom_sf"/>
</dbReference>
<dbReference type="Pfam" id="PF14670">
    <property type="entry name" value="FXa_inhibition"/>
    <property type="match status" value="2"/>
</dbReference>
<evidence type="ECO:0000313" key="11">
    <source>
        <dbReference type="Ensembl" id="ENSCVAP00000023191.1"/>
    </source>
</evidence>
<dbReference type="GeneTree" id="ENSGT00940000157086"/>
<dbReference type="SMART" id="SM00179">
    <property type="entry name" value="EGF_CA"/>
    <property type="match status" value="6"/>
</dbReference>
<dbReference type="Gene3D" id="2.10.25.10">
    <property type="entry name" value="Laminin"/>
    <property type="match status" value="6"/>
</dbReference>
<dbReference type="InterPro" id="IPR002035">
    <property type="entry name" value="VWF_A"/>
</dbReference>
<evidence type="ECO:0000256" key="6">
    <source>
        <dbReference type="ARBA" id="ARBA00023054"/>
    </source>
</evidence>
<dbReference type="Gene3D" id="1.20.5.30">
    <property type="match status" value="1"/>
</dbReference>
<dbReference type="SUPFAM" id="SSF57184">
    <property type="entry name" value="Growth factor receptor domain"/>
    <property type="match status" value="1"/>
</dbReference>
<evidence type="ECO:0000256" key="8">
    <source>
        <dbReference type="ARBA" id="ARBA00023180"/>
    </source>
</evidence>
<sequence>MGNLRALSCFILLILVVFTTARPKSGPDQKCKSGPVDLVFLIDSSRSVRPHEFETMRKFMIDILNTLDIGPDSTRVGVVQYSSQVRNEFSLKTHSKLENMVKAINEIVPLAQGTMTGLAIRYLMNEAFSPGQGDRPKVPNVAVIVTDGRPQDRVAEVATEAREKGIEIYAVGVARADMTSLRAMASPPFEDHVFLVERFDLIHQFGLQFQDKLCGIDLCSESEHGCEHLCESTPGSYICHCLPGYRLNADGKTCSAIDLCAEGKHDCQQICISSPGSFTCDCNRGHQLNDDEKTCSPIDLCAEGKHDCQQVCVYMGPGFFTCDCNEGYRLNEDEKSCAPIDLCAEGKHDCEQVCVNMGPGIFTCDCNKGYRLNEDEKSCSAIDLCAEGKHDCEQICVSAPGVFTCDCNKGFKLNRDKRTCTNMDMCNTVKHGCEYQCVNTPGSYHCICPEGQLLQEDGKTCGTCKSSNIDLVLLIDGSKSVRPQNFELVKKFVNQVVDSLDVSARGTRVGLVQYSSRVRTEFPLSMYHTAEDIKAAVLKVDYMEKGTMTGLALKHMLENSFSEAEGARPASHNIPRVGLVFTDGRSQDDISEYAKKAKEAGITMYAVGVGKAVEDELREIASDPVEKHFYYTTDFSAINTIAENLKLNVCPAESQGEVEVKDPCACENLVEFQQATMNSLDQLTQKHILC</sequence>
<reference evidence="11" key="1">
    <citation type="submission" date="2025-08" db="UniProtKB">
        <authorList>
            <consortium name="Ensembl"/>
        </authorList>
    </citation>
    <scope>IDENTIFICATION</scope>
</reference>